<evidence type="ECO:0000259" key="2">
    <source>
        <dbReference type="Pfam" id="PF14289"/>
    </source>
</evidence>
<keyword evidence="4" id="KW-1185">Reference proteome</keyword>
<dbReference type="Pfam" id="PF14289">
    <property type="entry name" value="DUF4369"/>
    <property type="match status" value="1"/>
</dbReference>
<proteinExistence type="predicted"/>
<dbReference type="AlphaFoldDB" id="A0A069D1P8"/>
<dbReference type="STRING" id="1121097.GCA_000428125_01690"/>
<gene>
    <name evidence="3" type="ORF">JCM15093_1349</name>
</gene>
<feature type="coiled-coil region" evidence="1">
    <location>
        <begin position="113"/>
        <end position="168"/>
    </location>
</feature>
<reference evidence="3 4" key="1">
    <citation type="journal article" date="2015" name="Microbes Environ.">
        <title>Distribution and evolution of nitrogen fixation genes in the phylum bacteroidetes.</title>
        <authorList>
            <person name="Inoue J."/>
            <person name="Oshima K."/>
            <person name="Suda W."/>
            <person name="Sakamoto M."/>
            <person name="Iino T."/>
            <person name="Noda S."/>
            <person name="Hongoh Y."/>
            <person name="Hattori M."/>
            <person name="Ohkuma M."/>
        </authorList>
    </citation>
    <scope>NUCLEOTIDE SEQUENCE [LARGE SCALE GENOMIC DNA]</scope>
    <source>
        <strain evidence="3 4">JCM 15093</strain>
    </source>
</reference>
<protein>
    <recommendedName>
        <fullName evidence="2">DUF4369 domain-containing protein</fullName>
    </recommendedName>
</protein>
<dbReference type="eggNOG" id="COG0526">
    <property type="taxonomic scope" value="Bacteria"/>
</dbReference>
<organism evidence="3 4">
    <name type="scientific">Bacteroides graminisolvens DSM 19988 = JCM 15093</name>
    <dbReference type="NCBI Taxonomy" id="1121097"/>
    <lineage>
        <taxon>Bacteria</taxon>
        <taxon>Pseudomonadati</taxon>
        <taxon>Bacteroidota</taxon>
        <taxon>Bacteroidia</taxon>
        <taxon>Bacteroidales</taxon>
        <taxon>Bacteroidaceae</taxon>
        <taxon>Bacteroides</taxon>
    </lineage>
</organism>
<evidence type="ECO:0000256" key="1">
    <source>
        <dbReference type="SAM" id="Coils"/>
    </source>
</evidence>
<dbReference type="Proteomes" id="UP000027601">
    <property type="component" value="Unassembled WGS sequence"/>
</dbReference>
<dbReference type="InterPro" id="IPR025380">
    <property type="entry name" value="DUF4369"/>
</dbReference>
<dbReference type="PROSITE" id="PS51257">
    <property type="entry name" value="PROKAR_LIPOPROTEIN"/>
    <property type="match status" value="1"/>
</dbReference>
<comment type="caution">
    <text evidence="3">The sequence shown here is derived from an EMBL/GenBank/DDBJ whole genome shotgun (WGS) entry which is preliminary data.</text>
</comment>
<dbReference type="OrthoDB" id="1080386at2"/>
<accession>A0A069D1P8</accession>
<evidence type="ECO:0000313" key="4">
    <source>
        <dbReference type="Proteomes" id="UP000027601"/>
    </source>
</evidence>
<name>A0A069D1P8_9BACE</name>
<dbReference type="RefSeq" id="WP_024996162.1">
    <property type="nucleotide sequence ID" value="NZ_ATZI01000005.1"/>
</dbReference>
<dbReference type="EMBL" id="BAJS01000005">
    <property type="protein sequence ID" value="GAK36201.1"/>
    <property type="molecule type" value="Genomic_DNA"/>
</dbReference>
<feature type="domain" description="DUF4369" evidence="2">
    <location>
        <begin position="23"/>
        <end position="113"/>
    </location>
</feature>
<keyword evidence="1" id="KW-0175">Coiled coil</keyword>
<evidence type="ECO:0000313" key="3">
    <source>
        <dbReference type="EMBL" id="GAK36201.1"/>
    </source>
</evidence>
<sequence length="243" mass="27672">MNVVRPLSYLFLLLLLSSCGNKYKIEGTSSVTSLDGKKLFLKTLRNGEWFSLDSAEVVHGTFKMKGSVDSIMMVTLYMDDESIMPLVVEDGNIKISIDNTQMSAKGTPLNDALYEFIEKKNSMDLKIEELERKEARMVMNGADFAVIHEELNKEGEALAKEMNEYVKQFISTNYDNVLGPSVFMMLCSNLPYPVMTPQIQDIMKDAPVTFKDNCMIKEFVSKAKENMQLIEEHRRMEQNASMQ</sequence>